<keyword evidence="1" id="KW-0732">Signal</keyword>
<evidence type="ECO:0000313" key="3">
    <source>
        <dbReference type="Proteomes" id="UP001139311"/>
    </source>
</evidence>
<accession>A0A9X1IHD3</accession>
<evidence type="ECO:0000313" key="2">
    <source>
        <dbReference type="EMBL" id="MCB4824492.1"/>
    </source>
</evidence>
<feature type="signal peptide" evidence="1">
    <location>
        <begin position="1"/>
        <end position="31"/>
    </location>
</feature>
<comment type="caution">
    <text evidence="2">The sequence shown here is derived from an EMBL/GenBank/DDBJ whole genome shotgun (WGS) entry which is preliminary data.</text>
</comment>
<dbReference type="EMBL" id="JAJAQI010000044">
    <property type="protein sequence ID" value="MCB4824492.1"/>
    <property type="molecule type" value="Genomic_DNA"/>
</dbReference>
<organism evidence="2 3">
    <name type="scientific">Roseicella aerolata</name>
    <dbReference type="NCBI Taxonomy" id="2883479"/>
    <lineage>
        <taxon>Bacteria</taxon>
        <taxon>Pseudomonadati</taxon>
        <taxon>Pseudomonadota</taxon>
        <taxon>Alphaproteobacteria</taxon>
        <taxon>Acetobacterales</taxon>
        <taxon>Roseomonadaceae</taxon>
        <taxon>Roseicella</taxon>
    </lineage>
</organism>
<keyword evidence="3" id="KW-1185">Reference proteome</keyword>
<dbReference type="Proteomes" id="UP001139311">
    <property type="component" value="Unassembled WGS sequence"/>
</dbReference>
<feature type="chain" id="PRO_5040862397" evidence="1">
    <location>
        <begin position="32"/>
        <end position="154"/>
    </location>
</feature>
<name>A0A9X1IHD3_9PROT</name>
<dbReference type="Pfam" id="PF04214">
    <property type="entry name" value="DUF411"/>
    <property type="match status" value="1"/>
</dbReference>
<reference evidence="2" key="1">
    <citation type="submission" date="2021-10" db="EMBL/GenBank/DDBJ databases">
        <title>Roseicella aerolatum sp. nov., isolated from aerosols of e-waste dismantling site.</title>
        <authorList>
            <person name="Qin T."/>
        </authorList>
    </citation>
    <scope>NUCLEOTIDE SEQUENCE</scope>
    <source>
        <strain evidence="2">GB24</strain>
    </source>
</reference>
<dbReference type="RefSeq" id="WP_226612235.1">
    <property type="nucleotide sequence ID" value="NZ_JAJAQI010000044.1"/>
</dbReference>
<protein>
    <submittedName>
        <fullName evidence="2">DUF411 domain-containing protein</fullName>
    </submittedName>
</protein>
<dbReference type="InterPro" id="IPR007332">
    <property type="entry name" value="DUF411"/>
</dbReference>
<gene>
    <name evidence="2" type="ORF">LHA35_22435</name>
</gene>
<proteinExistence type="predicted"/>
<evidence type="ECO:0000256" key="1">
    <source>
        <dbReference type="SAM" id="SignalP"/>
    </source>
</evidence>
<sequence>MSGTGALRKTVTRRGALLLALAVPGAVAAQAAPLVRVEVWQDPTCGCCEGWVRHMRAAGFDLAVRKVADVRPMKAANGVPEALWSCHTAMVDGYVVEGHVPAADLRRLLAERPQARGLSAPGMPPSSSGMDIPGTPYEVVLFGTPGGERTWARH</sequence>
<dbReference type="AlphaFoldDB" id="A0A9X1IHD3"/>